<comment type="caution">
    <text evidence="7">The sequence shown here is derived from an EMBL/GenBank/DDBJ whole genome shotgun (WGS) entry which is preliminary data.</text>
</comment>
<feature type="transmembrane region" description="Helical" evidence="6">
    <location>
        <begin position="188"/>
        <end position="208"/>
    </location>
</feature>
<evidence type="ECO:0000313" key="7">
    <source>
        <dbReference type="EMBL" id="GAA4142016.1"/>
    </source>
</evidence>
<protein>
    <submittedName>
        <fullName evidence="7">Oligosaccharide flippase family protein</fullName>
    </submittedName>
</protein>
<feature type="transmembrane region" description="Helical" evidence="6">
    <location>
        <begin position="379"/>
        <end position="399"/>
    </location>
</feature>
<sequence length="505" mass="57268">MMSSSNRIFKNTMFLYVQMIIGVIIGLYTSRVILNVLGVNDFGLFNVVAGVVTMFGIINSAMTSSTSRFLTFEIGKGNEKELRSIFSNSLSIHLFIAILIVIISIGFGPWFIKNQMQIDINRIDAAEFVFYTMLASLFINIAFVPYGSAIIAHEKMSIFAVFSIIDSILKLIIVFLIEILPYDKLKGYGMLLLISQIIIQSLYVFYCLFNIPESRITPKYDKNQFNKLLNFAGWSLFGDGAVLLYTQGVNILLNIFFGTTVNAARGITVQVQGMVMRLVGGFQTALNPQITKSYATNDLKFMHKLIFSSSKFSFYLLLIITIPLFIETEYLLKIWLGNIPVHTVSFIRFMLGISLLDSLANPLVFAAKATGKIKLYQSILGTILLLILPTSYVFLKFGYPPETVYLIHLVFVIIGQFFRVYLLKDMIKLSFKSYFNNIITPCFYVLLITAPFTWISQYLFENSIIKLITICSVSLVSCIFSTYLFGTTKEERIFLLNKIPILNRN</sequence>
<feature type="transmembrane region" description="Helical" evidence="6">
    <location>
        <begin position="85"/>
        <end position="108"/>
    </location>
</feature>
<keyword evidence="5 6" id="KW-0472">Membrane</keyword>
<organism evidence="7 8">
    <name type="scientific">Sphingobacterium kyonggiense</name>
    <dbReference type="NCBI Taxonomy" id="714075"/>
    <lineage>
        <taxon>Bacteria</taxon>
        <taxon>Pseudomonadati</taxon>
        <taxon>Bacteroidota</taxon>
        <taxon>Sphingobacteriia</taxon>
        <taxon>Sphingobacteriales</taxon>
        <taxon>Sphingobacteriaceae</taxon>
        <taxon>Sphingobacterium</taxon>
    </lineage>
</organism>
<evidence type="ECO:0000256" key="5">
    <source>
        <dbReference type="ARBA" id="ARBA00023136"/>
    </source>
</evidence>
<dbReference type="InterPro" id="IPR050833">
    <property type="entry name" value="Poly_Biosynth_Transport"/>
</dbReference>
<dbReference type="PANTHER" id="PTHR30250:SF26">
    <property type="entry name" value="PSMA PROTEIN"/>
    <property type="match status" value="1"/>
</dbReference>
<keyword evidence="2" id="KW-1003">Cell membrane</keyword>
<feature type="transmembrane region" description="Helical" evidence="6">
    <location>
        <begin position="42"/>
        <end position="64"/>
    </location>
</feature>
<proteinExistence type="predicted"/>
<dbReference type="EMBL" id="BAAAZI010000009">
    <property type="protein sequence ID" value="GAA4142016.1"/>
    <property type="molecule type" value="Genomic_DNA"/>
</dbReference>
<feature type="transmembrane region" description="Helical" evidence="6">
    <location>
        <begin position="467"/>
        <end position="486"/>
    </location>
</feature>
<dbReference type="PANTHER" id="PTHR30250">
    <property type="entry name" value="PST FAMILY PREDICTED COLANIC ACID TRANSPORTER"/>
    <property type="match status" value="1"/>
</dbReference>
<evidence type="ECO:0000313" key="8">
    <source>
        <dbReference type="Proteomes" id="UP001500101"/>
    </source>
</evidence>
<dbReference type="RefSeq" id="WP_344674825.1">
    <property type="nucleotide sequence ID" value="NZ_BAAAZI010000009.1"/>
</dbReference>
<feature type="transmembrane region" description="Helical" evidence="6">
    <location>
        <begin position="158"/>
        <end position="182"/>
    </location>
</feature>
<dbReference type="Proteomes" id="UP001500101">
    <property type="component" value="Unassembled WGS sequence"/>
</dbReference>
<feature type="transmembrane region" description="Helical" evidence="6">
    <location>
        <begin position="346"/>
        <end position="367"/>
    </location>
</feature>
<accession>A0ABP7YVK8</accession>
<keyword evidence="3 6" id="KW-0812">Transmembrane</keyword>
<keyword evidence="4 6" id="KW-1133">Transmembrane helix</keyword>
<evidence type="ECO:0000256" key="2">
    <source>
        <dbReference type="ARBA" id="ARBA00022475"/>
    </source>
</evidence>
<name>A0ABP7YVK8_9SPHI</name>
<keyword evidence="8" id="KW-1185">Reference proteome</keyword>
<evidence type="ECO:0000256" key="3">
    <source>
        <dbReference type="ARBA" id="ARBA00022692"/>
    </source>
</evidence>
<reference evidence="8" key="1">
    <citation type="journal article" date="2019" name="Int. J. Syst. Evol. Microbiol.">
        <title>The Global Catalogue of Microorganisms (GCM) 10K type strain sequencing project: providing services to taxonomists for standard genome sequencing and annotation.</title>
        <authorList>
            <consortium name="The Broad Institute Genomics Platform"/>
            <consortium name="The Broad Institute Genome Sequencing Center for Infectious Disease"/>
            <person name="Wu L."/>
            <person name="Ma J."/>
        </authorList>
    </citation>
    <scope>NUCLEOTIDE SEQUENCE [LARGE SCALE GENOMIC DNA]</scope>
    <source>
        <strain evidence="8">JCM 16704</strain>
    </source>
</reference>
<feature type="transmembrane region" description="Helical" evidence="6">
    <location>
        <begin position="12"/>
        <end position="30"/>
    </location>
</feature>
<evidence type="ECO:0000256" key="6">
    <source>
        <dbReference type="SAM" id="Phobius"/>
    </source>
</evidence>
<feature type="transmembrane region" description="Helical" evidence="6">
    <location>
        <begin position="434"/>
        <end position="455"/>
    </location>
</feature>
<feature type="transmembrane region" description="Helical" evidence="6">
    <location>
        <begin position="128"/>
        <end position="146"/>
    </location>
</feature>
<evidence type="ECO:0000256" key="1">
    <source>
        <dbReference type="ARBA" id="ARBA00004651"/>
    </source>
</evidence>
<feature type="transmembrane region" description="Helical" evidence="6">
    <location>
        <begin position="405"/>
        <end position="422"/>
    </location>
</feature>
<comment type="subcellular location">
    <subcellularLocation>
        <location evidence="1">Cell membrane</location>
        <topology evidence="1">Multi-pass membrane protein</topology>
    </subcellularLocation>
</comment>
<feature type="transmembrane region" description="Helical" evidence="6">
    <location>
        <begin position="305"/>
        <end position="326"/>
    </location>
</feature>
<gene>
    <name evidence="7" type="ORF">GCM10022216_22540</name>
</gene>
<evidence type="ECO:0000256" key="4">
    <source>
        <dbReference type="ARBA" id="ARBA00022989"/>
    </source>
</evidence>